<sequence length="119" mass="12795">MSTERHEGLAHAVFGAIERADADDFLDCFAHGAVIVQNGGEPRAAAAVAAHMGTTGPSTTRHTYLDIRRQVFDGGFVEEHTVRSVTGDGGILVRHTCVVCDVDPDGLITEMREYLDKGQ</sequence>
<dbReference type="Pfam" id="PF12680">
    <property type="entry name" value="SnoaL_2"/>
    <property type="match status" value="1"/>
</dbReference>
<dbReference type="InterPro" id="IPR037401">
    <property type="entry name" value="SnoaL-like"/>
</dbReference>
<dbReference type="Proteomes" id="UP000515663">
    <property type="component" value="Chromosome"/>
</dbReference>
<dbReference type="InterPro" id="IPR032710">
    <property type="entry name" value="NTF2-like_dom_sf"/>
</dbReference>
<accession>A0A7D7QZ32</accession>
<evidence type="ECO:0000313" key="2">
    <source>
        <dbReference type="EMBL" id="QMT00811.1"/>
    </source>
</evidence>
<dbReference type="KEGG" id="gji:H1R19_18285"/>
<reference evidence="3" key="1">
    <citation type="submission" date="2020-07" db="EMBL/GenBank/DDBJ databases">
        <title>novel species isolated from the respiratory tract of Marmot.</title>
        <authorList>
            <person name="Zhang G."/>
        </authorList>
    </citation>
    <scope>NUCLEOTIDE SEQUENCE [LARGE SCALE GENOMIC DNA]</scope>
    <source>
        <strain evidence="3">686</strain>
    </source>
</reference>
<evidence type="ECO:0000313" key="3">
    <source>
        <dbReference type="Proteomes" id="UP000515663"/>
    </source>
</evidence>
<proteinExistence type="predicted"/>
<gene>
    <name evidence="2" type="ORF">H1R19_18285</name>
</gene>
<keyword evidence="3" id="KW-1185">Reference proteome</keyword>
<dbReference type="AlphaFoldDB" id="A0A7D7QZ32"/>
<evidence type="ECO:0000259" key="1">
    <source>
        <dbReference type="Pfam" id="PF12680"/>
    </source>
</evidence>
<dbReference type="EMBL" id="CP059491">
    <property type="protein sequence ID" value="QMT00811.1"/>
    <property type="molecule type" value="Genomic_DNA"/>
</dbReference>
<name>A0A7D7QZ32_9ACTN</name>
<dbReference type="Gene3D" id="3.10.450.50">
    <property type="match status" value="1"/>
</dbReference>
<dbReference type="SUPFAM" id="SSF54427">
    <property type="entry name" value="NTF2-like"/>
    <property type="match status" value="1"/>
</dbReference>
<dbReference type="RefSeq" id="WP_219849752.1">
    <property type="nucleotide sequence ID" value="NZ_CP059491.1"/>
</dbReference>
<protein>
    <submittedName>
        <fullName evidence="2">Nuclear transport factor 2 family protein</fullName>
    </submittedName>
</protein>
<feature type="domain" description="SnoaL-like" evidence="1">
    <location>
        <begin position="12"/>
        <end position="111"/>
    </location>
</feature>
<organism evidence="2 3">
    <name type="scientific">Gordonia jinghuaiqii</name>
    <dbReference type="NCBI Taxonomy" id="2758710"/>
    <lineage>
        <taxon>Bacteria</taxon>
        <taxon>Bacillati</taxon>
        <taxon>Actinomycetota</taxon>
        <taxon>Actinomycetes</taxon>
        <taxon>Mycobacteriales</taxon>
        <taxon>Gordoniaceae</taxon>
        <taxon>Gordonia</taxon>
    </lineage>
</organism>